<protein>
    <recommendedName>
        <fullName evidence="6">POTRA domain-containing protein</fullName>
    </recommendedName>
</protein>
<reference evidence="7 8" key="1">
    <citation type="journal article" date="2016" name="Nat. Commun.">
        <title>Thousands of microbial genomes shed light on interconnected biogeochemical processes in an aquifer system.</title>
        <authorList>
            <person name="Anantharaman K."/>
            <person name="Brown C.T."/>
            <person name="Hug L.A."/>
            <person name="Sharon I."/>
            <person name="Castelle C.J."/>
            <person name="Probst A.J."/>
            <person name="Thomas B.C."/>
            <person name="Singh A."/>
            <person name="Wilkins M.J."/>
            <person name="Karaoz U."/>
            <person name="Brodie E.L."/>
            <person name="Williams K.H."/>
            <person name="Hubbard S.S."/>
            <person name="Banfield J.F."/>
        </authorList>
    </citation>
    <scope>NUCLEOTIDE SEQUENCE [LARGE SCALE GENOMIC DNA]</scope>
</reference>
<proteinExistence type="predicted"/>
<organism evidence="7 8">
    <name type="scientific">candidate division WOR-1 bacterium RIFOXYB2_FULL_36_35</name>
    <dbReference type="NCBI Taxonomy" id="1802578"/>
    <lineage>
        <taxon>Bacteria</taxon>
        <taxon>Bacillati</taxon>
        <taxon>Saganbacteria</taxon>
    </lineage>
</organism>
<evidence type="ECO:0000256" key="3">
    <source>
        <dbReference type="ARBA" id="ARBA00022729"/>
    </source>
</evidence>
<dbReference type="Proteomes" id="UP000177905">
    <property type="component" value="Unassembled WGS sequence"/>
</dbReference>
<dbReference type="Pfam" id="PF07244">
    <property type="entry name" value="POTRA"/>
    <property type="match status" value="3"/>
</dbReference>
<evidence type="ECO:0000256" key="4">
    <source>
        <dbReference type="ARBA" id="ARBA00023136"/>
    </source>
</evidence>
<dbReference type="AlphaFoldDB" id="A0A1F4S3J4"/>
<dbReference type="InterPro" id="IPR039910">
    <property type="entry name" value="D15-like"/>
</dbReference>
<comment type="caution">
    <text evidence="7">The sequence shown here is derived from an EMBL/GenBank/DDBJ whole genome shotgun (WGS) entry which is preliminary data.</text>
</comment>
<feature type="domain" description="POTRA" evidence="6">
    <location>
        <begin position="28"/>
        <end position="99"/>
    </location>
</feature>
<keyword evidence="4" id="KW-0472">Membrane</keyword>
<gene>
    <name evidence="7" type="ORF">A2290_08285</name>
</gene>
<dbReference type="GO" id="GO:0019867">
    <property type="term" value="C:outer membrane"/>
    <property type="evidence" value="ECO:0007669"/>
    <property type="project" value="InterPro"/>
</dbReference>
<dbReference type="InterPro" id="IPR010827">
    <property type="entry name" value="BamA/TamA_POTRA"/>
</dbReference>
<evidence type="ECO:0000256" key="1">
    <source>
        <dbReference type="ARBA" id="ARBA00004370"/>
    </source>
</evidence>
<evidence type="ECO:0000256" key="5">
    <source>
        <dbReference type="ARBA" id="ARBA00023237"/>
    </source>
</evidence>
<feature type="domain" description="POTRA" evidence="6">
    <location>
        <begin position="100"/>
        <end position="173"/>
    </location>
</feature>
<dbReference type="EMBL" id="MEUA01000038">
    <property type="protein sequence ID" value="OGC14323.1"/>
    <property type="molecule type" value="Genomic_DNA"/>
</dbReference>
<dbReference type="Gene3D" id="2.40.160.50">
    <property type="entry name" value="membrane protein fhac: a member of the omp85/tpsb transporter family"/>
    <property type="match status" value="1"/>
</dbReference>
<evidence type="ECO:0000256" key="2">
    <source>
        <dbReference type="ARBA" id="ARBA00022692"/>
    </source>
</evidence>
<dbReference type="PROSITE" id="PS51779">
    <property type="entry name" value="POTRA"/>
    <property type="match status" value="2"/>
</dbReference>
<comment type="subcellular location">
    <subcellularLocation>
        <location evidence="1">Membrane</location>
    </subcellularLocation>
</comment>
<dbReference type="Pfam" id="PF01103">
    <property type="entry name" value="Omp85"/>
    <property type="match status" value="1"/>
</dbReference>
<keyword evidence="3" id="KW-0732">Signal</keyword>
<keyword evidence="5" id="KW-0998">Cell outer membrane</keyword>
<sequence>MKKLLLVVFILFFFFGVSYAVNKDDLPVKITALVVSGNFHIKTDQILGVVFSKVGDSLDEEKVQNDLKAIYALGYFDDVKVDFKPYLDGSKIIYKVVENPILEKINIKGNTVYSTAEVLHVMGVSTGESFNYKDLREGIKLLNLKYKDDGYILARVVDVNQNKGVLNVDLIEGIVEGVSLEGNESTLDYVILREMNTNPGSIFNEEVFGKDLRRIFNLGFFSEIVPAFEPGSSSDKIILVLKIKEARSNTVNFGGGYGEKEGWFGFVDLSINNLMGTAQGLLIRGQFGQELTTYQFKYTNPWFLPERLGPRTSYTLKLWNTMGTDVYLTQQDEWHVGWDMTFGRTIREIFGSSISFGSERVEPRNGATFEAYTSNFIGYSFSLDTRDYWMNPTSGVYNVLSIREGWKYTGVQTNYLKLGIDLNGFIPLAQNQVLAGHAGFGIGFGDVPIGELYWAGGPNTVRGFSLDETRRGIKKMIFNVEYRYTFNETFQGVVFYDLGNAWDVGSPVPSDFIYGWGPGIRFNTPLGPIRLDYGLGSGKDSGQGILHFSIGQAF</sequence>
<dbReference type="PANTHER" id="PTHR12815:SF47">
    <property type="entry name" value="TRANSLOCATION AND ASSEMBLY MODULE SUBUNIT TAMA"/>
    <property type="match status" value="1"/>
</dbReference>
<accession>A0A1F4S3J4</accession>
<evidence type="ECO:0000313" key="7">
    <source>
        <dbReference type="EMBL" id="OGC14323.1"/>
    </source>
</evidence>
<evidence type="ECO:0000259" key="6">
    <source>
        <dbReference type="PROSITE" id="PS51779"/>
    </source>
</evidence>
<dbReference type="Gene3D" id="3.10.20.310">
    <property type="entry name" value="membrane protein fhac"/>
    <property type="match status" value="3"/>
</dbReference>
<dbReference type="InterPro" id="IPR000184">
    <property type="entry name" value="Bac_surfAg_D15"/>
</dbReference>
<dbReference type="InterPro" id="IPR034746">
    <property type="entry name" value="POTRA"/>
</dbReference>
<keyword evidence="2" id="KW-0812">Transmembrane</keyword>
<dbReference type="PANTHER" id="PTHR12815">
    <property type="entry name" value="SORTING AND ASSEMBLY MACHINERY SAMM50 PROTEIN FAMILY MEMBER"/>
    <property type="match status" value="1"/>
</dbReference>
<evidence type="ECO:0000313" key="8">
    <source>
        <dbReference type="Proteomes" id="UP000177905"/>
    </source>
</evidence>
<name>A0A1F4S3J4_UNCSA</name>